<evidence type="ECO:0000259" key="2">
    <source>
        <dbReference type="Pfam" id="PF06889"/>
    </source>
</evidence>
<dbReference type="EMBL" id="NJAJ01000029">
    <property type="protein sequence ID" value="PHM64419.1"/>
    <property type="molecule type" value="Genomic_DNA"/>
</dbReference>
<feature type="domain" description="DUF1266" evidence="2">
    <location>
        <begin position="174"/>
        <end position="332"/>
    </location>
</feature>
<keyword evidence="4" id="KW-1185">Reference proteome</keyword>
<sequence length="382" mass="44794">MKELLQNHPNNREFPVNSFRIVKASIERNKNIDFLNPLKTVGLRILWITTILVITLSTGITDISIDVDNIPSAGFILSVLLVCFTLFGIFLSIYTFFHVKNLPIAEQKDYYQQAGLSILPEEKRQALRLDIVGSYNSGFWVETLEHYPLKSRILQHNDKYRFFPLSESKPHQSQLYTDWGIVDKDGYLKMLYELWAGMHSKHFAVDSVLADGEMFKELSVLIEESTEYVQQCSRSINGRPPALLWGFDLWRAIVLSRNSFAAGYISEEMAWDNILKTADYVYQLFDSFDEFYTNYRLGNAYWSRDFDRAKKRLENFRFYKSHCDWPIAQLPWPKRKDIFMEEYMSNGFADWVNSVLQEQMENSINDEVADEEQEHIVPHILH</sequence>
<accession>A0A2D0KLU7</accession>
<dbReference type="InterPro" id="IPR009677">
    <property type="entry name" value="DUF1266"/>
</dbReference>
<feature type="transmembrane region" description="Helical" evidence="1">
    <location>
        <begin position="45"/>
        <end position="63"/>
    </location>
</feature>
<dbReference type="RefSeq" id="WP_099125535.1">
    <property type="nucleotide sequence ID" value="NZ_CAWNRH010000103.1"/>
</dbReference>
<organism evidence="3 4">
    <name type="scientific">Xenorhabdus stockiae</name>
    <dbReference type="NCBI Taxonomy" id="351614"/>
    <lineage>
        <taxon>Bacteria</taxon>
        <taxon>Pseudomonadati</taxon>
        <taxon>Pseudomonadota</taxon>
        <taxon>Gammaproteobacteria</taxon>
        <taxon>Enterobacterales</taxon>
        <taxon>Morganellaceae</taxon>
        <taxon>Xenorhabdus</taxon>
    </lineage>
</organism>
<keyword evidence="1" id="KW-0812">Transmembrane</keyword>
<proteinExistence type="predicted"/>
<reference evidence="3 4" key="1">
    <citation type="journal article" date="2017" name="Nat. Microbiol.">
        <title>Natural product diversity associated with the nematode symbionts Photorhabdus and Xenorhabdus.</title>
        <authorList>
            <person name="Tobias N.J."/>
            <person name="Wolff H."/>
            <person name="Djahanschiri B."/>
            <person name="Grundmann F."/>
            <person name="Kronenwerth M."/>
            <person name="Shi Y.M."/>
            <person name="Simonyi S."/>
            <person name="Grun P."/>
            <person name="Shapiro-Ilan D."/>
            <person name="Pidot S.J."/>
            <person name="Stinear T.P."/>
            <person name="Ebersberger I."/>
            <person name="Bode H.B."/>
        </authorList>
    </citation>
    <scope>NUCLEOTIDE SEQUENCE [LARGE SCALE GENOMIC DNA]</scope>
    <source>
        <strain evidence="3 4">DSM 17904</strain>
    </source>
</reference>
<gene>
    <name evidence="3" type="primary">ynjI</name>
    <name evidence="3" type="ORF">Xsto_02953</name>
</gene>
<evidence type="ECO:0000313" key="4">
    <source>
        <dbReference type="Proteomes" id="UP000222366"/>
    </source>
</evidence>
<keyword evidence="1" id="KW-0472">Membrane</keyword>
<dbReference type="Pfam" id="PF06889">
    <property type="entry name" value="DUF1266"/>
    <property type="match status" value="1"/>
</dbReference>
<evidence type="ECO:0000313" key="3">
    <source>
        <dbReference type="EMBL" id="PHM64419.1"/>
    </source>
</evidence>
<evidence type="ECO:0000256" key="1">
    <source>
        <dbReference type="SAM" id="Phobius"/>
    </source>
</evidence>
<dbReference type="AlphaFoldDB" id="A0A2D0KLU7"/>
<feature type="transmembrane region" description="Helical" evidence="1">
    <location>
        <begin position="75"/>
        <end position="97"/>
    </location>
</feature>
<comment type="caution">
    <text evidence="3">The sequence shown here is derived from an EMBL/GenBank/DDBJ whole genome shotgun (WGS) entry which is preliminary data.</text>
</comment>
<protein>
    <submittedName>
        <fullName evidence="3">Inner membrane protein YnjI</fullName>
    </submittedName>
</protein>
<name>A0A2D0KLU7_9GAMM</name>
<keyword evidence="1" id="KW-1133">Transmembrane helix</keyword>
<dbReference type="Proteomes" id="UP000222366">
    <property type="component" value="Unassembled WGS sequence"/>
</dbReference>